<name>A0ACC2TVH7_9FUNG</name>
<organism evidence="1 2">
    <name type="scientific">Entomophthora muscae</name>
    <dbReference type="NCBI Taxonomy" id="34485"/>
    <lineage>
        <taxon>Eukaryota</taxon>
        <taxon>Fungi</taxon>
        <taxon>Fungi incertae sedis</taxon>
        <taxon>Zoopagomycota</taxon>
        <taxon>Entomophthoromycotina</taxon>
        <taxon>Entomophthoromycetes</taxon>
        <taxon>Entomophthorales</taxon>
        <taxon>Entomophthoraceae</taxon>
        <taxon>Entomophthora</taxon>
    </lineage>
</organism>
<protein>
    <submittedName>
        <fullName evidence="1">Uncharacterized protein</fullName>
    </submittedName>
</protein>
<evidence type="ECO:0000313" key="2">
    <source>
        <dbReference type="Proteomes" id="UP001165960"/>
    </source>
</evidence>
<keyword evidence="2" id="KW-1185">Reference proteome</keyword>
<dbReference type="Proteomes" id="UP001165960">
    <property type="component" value="Unassembled WGS sequence"/>
</dbReference>
<proteinExistence type="predicted"/>
<reference evidence="1" key="1">
    <citation type="submission" date="2022-04" db="EMBL/GenBank/DDBJ databases">
        <title>Genome of the entomopathogenic fungus Entomophthora muscae.</title>
        <authorList>
            <person name="Elya C."/>
            <person name="Lovett B.R."/>
            <person name="Lee E."/>
            <person name="Macias A.M."/>
            <person name="Hajek A.E."/>
            <person name="De Bivort B.L."/>
            <person name="Kasson M.T."/>
            <person name="De Fine Licht H.H."/>
            <person name="Stajich J.E."/>
        </authorList>
    </citation>
    <scope>NUCLEOTIDE SEQUENCE</scope>
    <source>
        <strain evidence="1">Berkeley</strain>
    </source>
</reference>
<comment type="caution">
    <text evidence="1">The sequence shown here is derived from an EMBL/GenBank/DDBJ whole genome shotgun (WGS) entry which is preliminary data.</text>
</comment>
<evidence type="ECO:0000313" key="1">
    <source>
        <dbReference type="EMBL" id="KAJ9078607.1"/>
    </source>
</evidence>
<dbReference type="EMBL" id="QTSX02002143">
    <property type="protein sequence ID" value="KAJ9078607.1"/>
    <property type="molecule type" value="Genomic_DNA"/>
</dbReference>
<sequence>MPNTTIACLLKWYLVQIMPTSKDLSPIQLSVLACNHISPTNLKRVPNYTQLIKSVSDRRQASNPLAKSAITIVVNCAINAILIWPLNIDSCKDLAGFAFEFGNFLPSLNGSGSISTHSGLLYLSVVDPGMASSQHDPLRHSVFLLSDLCPLSTI</sequence>
<accession>A0ACC2TVH7</accession>
<gene>
    <name evidence="1" type="ORF">DSO57_1005173</name>
</gene>